<evidence type="ECO:0000313" key="1">
    <source>
        <dbReference type="EMBL" id="KKL68532.1"/>
    </source>
</evidence>
<feature type="non-terminal residue" evidence="1">
    <location>
        <position position="93"/>
    </location>
</feature>
<comment type="caution">
    <text evidence="1">The sequence shown here is derived from an EMBL/GenBank/DDBJ whole genome shotgun (WGS) entry which is preliminary data.</text>
</comment>
<proteinExistence type="predicted"/>
<organism evidence="1">
    <name type="scientific">marine sediment metagenome</name>
    <dbReference type="NCBI Taxonomy" id="412755"/>
    <lineage>
        <taxon>unclassified sequences</taxon>
        <taxon>metagenomes</taxon>
        <taxon>ecological metagenomes</taxon>
    </lineage>
</organism>
<accession>A0A0F9GZL6</accession>
<name>A0A0F9GZL6_9ZZZZ</name>
<gene>
    <name evidence="1" type="ORF">LCGC14_2124080</name>
</gene>
<dbReference type="AlphaFoldDB" id="A0A0F9GZL6"/>
<sequence length="93" mass="9678">MRTLWISLLLCVLAQAAGGGEFGQWRGPARNGIIPDSPALIAAWPKAGPVKLWASEEIPSGKSGGFGCVVVAGGKTAWTYRVAGRPHGWSCSS</sequence>
<reference evidence="1" key="1">
    <citation type="journal article" date="2015" name="Nature">
        <title>Complex archaea that bridge the gap between prokaryotes and eukaryotes.</title>
        <authorList>
            <person name="Spang A."/>
            <person name="Saw J.H."/>
            <person name="Jorgensen S.L."/>
            <person name="Zaremba-Niedzwiedzka K."/>
            <person name="Martijn J."/>
            <person name="Lind A.E."/>
            <person name="van Eijk R."/>
            <person name="Schleper C."/>
            <person name="Guy L."/>
            <person name="Ettema T.J."/>
        </authorList>
    </citation>
    <scope>NUCLEOTIDE SEQUENCE</scope>
</reference>
<protein>
    <submittedName>
        <fullName evidence="1">Uncharacterized protein</fullName>
    </submittedName>
</protein>
<dbReference type="EMBL" id="LAZR01026500">
    <property type="protein sequence ID" value="KKL68532.1"/>
    <property type="molecule type" value="Genomic_DNA"/>
</dbReference>